<dbReference type="GO" id="GO:0004519">
    <property type="term" value="F:endonuclease activity"/>
    <property type="evidence" value="ECO:0007669"/>
    <property type="project" value="UniProtKB-KW"/>
</dbReference>
<accession>A0A444I3P6</accession>
<protein>
    <submittedName>
        <fullName evidence="2">HNH endonuclease</fullName>
    </submittedName>
</protein>
<sequence>MRSTEEWIGKTDDSAVPPRVRLRVFEKFGGVCQLSGRKILAGDAWDLDHIKAIWRGGEHRESNLQPVLKQPHRVKSSEEQTEQAKADRVRKKHLGIWPASSAKIKSRGFGKTRNVR</sequence>
<reference evidence="2 3" key="1">
    <citation type="submission" date="2019-01" db="EMBL/GenBank/DDBJ databases">
        <title>RHIZO-ID as a novel technology for direct rhizobia identification.</title>
        <authorList>
            <person name="De Meyer S.E."/>
        </authorList>
    </citation>
    <scope>NUCLEOTIDE SEQUENCE [LARGE SCALE GENOMIC DNA]</scope>
    <source>
        <strain evidence="2 3">WSM448</strain>
    </source>
</reference>
<organism evidence="2 3">
    <name type="scientific">Rhizobium leguminosarum</name>
    <dbReference type="NCBI Taxonomy" id="384"/>
    <lineage>
        <taxon>Bacteria</taxon>
        <taxon>Pseudomonadati</taxon>
        <taxon>Pseudomonadota</taxon>
        <taxon>Alphaproteobacteria</taxon>
        <taxon>Hyphomicrobiales</taxon>
        <taxon>Rhizobiaceae</taxon>
        <taxon>Rhizobium/Agrobacterium group</taxon>
        <taxon>Rhizobium</taxon>
    </lineage>
</organism>
<feature type="compositionally biased region" description="Basic and acidic residues" evidence="1">
    <location>
        <begin position="75"/>
        <end position="87"/>
    </location>
</feature>
<dbReference type="EMBL" id="SBHX01000027">
    <property type="protein sequence ID" value="RWX31999.1"/>
    <property type="molecule type" value="Genomic_DNA"/>
</dbReference>
<gene>
    <name evidence="2" type="ORF">EHI47_11470</name>
</gene>
<comment type="caution">
    <text evidence="2">The sequence shown here is derived from an EMBL/GenBank/DDBJ whole genome shotgun (WGS) entry which is preliminary data.</text>
</comment>
<name>A0A444I3P6_RHILE</name>
<keyword evidence="2" id="KW-0378">Hydrolase</keyword>
<proteinExistence type="predicted"/>
<keyword evidence="2" id="KW-0255">Endonuclease</keyword>
<evidence type="ECO:0000313" key="3">
    <source>
        <dbReference type="Proteomes" id="UP000283817"/>
    </source>
</evidence>
<dbReference type="AlphaFoldDB" id="A0A444I3P6"/>
<evidence type="ECO:0000313" key="2">
    <source>
        <dbReference type="EMBL" id="RWX31999.1"/>
    </source>
</evidence>
<feature type="region of interest" description="Disordered" evidence="1">
    <location>
        <begin position="62"/>
        <end position="90"/>
    </location>
</feature>
<dbReference type="RefSeq" id="WP_128410462.1">
    <property type="nucleotide sequence ID" value="NZ_JAAXGD010000010.1"/>
</dbReference>
<evidence type="ECO:0000256" key="1">
    <source>
        <dbReference type="SAM" id="MobiDB-lite"/>
    </source>
</evidence>
<keyword evidence="2" id="KW-0540">Nuclease</keyword>
<dbReference type="CDD" id="cd00085">
    <property type="entry name" value="HNHc"/>
    <property type="match status" value="1"/>
</dbReference>
<dbReference type="Gene3D" id="1.10.30.50">
    <property type="match status" value="1"/>
</dbReference>
<dbReference type="InterPro" id="IPR003615">
    <property type="entry name" value="HNH_nuc"/>
</dbReference>
<dbReference type="Proteomes" id="UP000283817">
    <property type="component" value="Unassembled WGS sequence"/>
</dbReference>